<reference evidence="1" key="1">
    <citation type="journal article" date="2015" name="Nature">
        <title>Complex archaea that bridge the gap between prokaryotes and eukaryotes.</title>
        <authorList>
            <person name="Spang A."/>
            <person name="Saw J.H."/>
            <person name="Jorgensen S.L."/>
            <person name="Zaremba-Niedzwiedzka K."/>
            <person name="Martijn J."/>
            <person name="Lind A.E."/>
            <person name="van Eijk R."/>
            <person name="Schleper C."/>
            <person name="Guy L."/>
            <person name="Ettema T.J."/>
        </authorList>
    </citation>
    <scope>NUCLEOTIDE SEQUENCE</scope>
</reference>
<proteinExistence type="predicted"/>
<name>A0A0F9PWN0_9ZZZZ</name>
<dbReference type="AlphaFoldDB" id="A0A0F9PWN0"/>
<dbReference type="EMBL" id="LAZR01005727">
    <property type="protein sequence ID" value="KKM97607.1"/>
    <property type="molecule type" value="Genomic_DNA"/>
</dbReference>
<accession>A0A0F9PWN0</accession>
<protein>
    <submittedName>
        <fullName evidence="1">Uncharacterized protein</fullName>
    </submittedName>
</protein>
<organism evidence="1">
    <name type="scientific">marine sediment metagenome</name>
    <dbReference type="NCBI Taxonomy" id="412755"/>
    <lineage>
        <taxon>unclassified sequences</taxon>
        <taxon>metagenomes</taxon>
        <taxon>ecological metagenomes</taxon>
    </lineage>
</organism>
<comment type="caution">
    <text evidence="1">The sequence shown here is derived from an EMBL/GenBank/DDBJ whole genome shotgun (WGS) entry which is preliminary data.</text>
</comment>
<gene>
    <name evidence="1" type="ORF">LCGC14_1166350</name>
</gene>
<sequence length="64" mass="7599">METPEFQDICSLLNFTSEDISNEKRQLIDYLETLRLKIKKTPMIKKKDKDKITQKELNDLSILL</sequence>
<evidence type="ECO:0000313" key="1">
    <source>
        <dbReference type="EMBL" id="KKM97607.1"/>
    </source>
</evidence>